<dbReference type="EMBL" id="JBDJPC010000003">
    <property type="protein sequence ID" value="KAL1509637.1"/>
    <property type="molecule type" value="Genomic_DNA"/>
</dbReference>
<dbReference type="GO" id="GO:0016125">
    <property type="term" value="P:sterol metabolic process"/>
    <property type="evidence" value="ECO:0007669"/>
    <property type="project" value="UniProtKB-UniRule"/>
</dbReference>
<name>A0ABD1F311_HYPHA</name>
<evidence type="ECO:0000256" key="2">
    <source>
        <dbReference type="ARBA" id="ARBA00009187"/>
    </source>
</evidence>
<keyword evidence="7 10" id="KW-0445">Lipid transport</keyword>
<keyword evidence="3 10" id="KW-0813">Transport</keyword>
<feature type="transmembrane region" description="Helical" evidence="10">
    <location>
        <begin position="193"/>
        <end position="213"/>
    </location>
</feature>
<keyword evidence="12" id="KW-1185">Reference proteome</keyword>
<evidence type="ECO:0000256" key="4">
    <source>
        <dbReference type="ARBA" id="ARBA00022692"/>
    </source>
</evidence>
<organism evidence="11 12">
    <name type="scientific">Hypothenemus hampei</name>
    <name type="common">Coffee berry borer</name>
    <dbReference type="NCBI Taxonomy" id="57062"/>
    <lineage>
        <taxon>Eukaryota</taxon>
        <taxon>Metazoa</taxon>
        <taxon>Ecdysozoa</taxon>
        <taxon>Arthropoda</taxon>
        <taxon>Hexapoda</taxon>
        <taxon>Insecta</taxon>
        <taxon>Pterygota</taxon>
        <taxon>Neoptera</taxon>
        <taxon>Endopterygota</taxon>
        <taxon>Coleoptera</taxon>
        <taxon>Polyphaga</taxon>
        <taxon>Cucujiformia</taxon>
        <taxon>Curculionidae</taxon>
        <taxon>Scolytinae</taxon>
        <taxon>Hypothenemus</taxon>
    </lineage>
</organism>
<dbReference type="Pfam" id="PF04161">
    <property type="entry name" value="Arv1"/>
    <property type="match status" value="1"/>
</dbReference>
<comment type="subcellular location">
    <subcellularLocation>
        <location evidence="1 10">Endoplasmic reticulum membrane</location>
        <topology evidence="1 10">Multi-pass membrane protein</topology>
    </subcellularLocation>
</comment>
<evidence type="ECO:0000313" key="11">
    <source>
        <dbReference type="EMBL" id="KAL1509637.1"/>
    </source>
</evidence>
<comment type="similarity">
    <text evidence="2 10">Belongs to the ARV1 family.</text>
</comment>
<evidence type="ECO:0000313" key="12">
    <source>
        <dbReference type="Proteomes" id="UP001566132"/>
    </source>
</evidence>
<dbReference type="GO" id="GO:0097036">
    <property type="term" value="P:regulation of plasma membrane sterol distribution"/>
    <property type="evidence" value="ECO:0007669"/>
    <property type="project" value="UniProtKB-UniRule"/>
</dbReference>
<dbReference type="Proteomes" id="UP001566132">
    <property type="component" value="Unassembled WGS sequence"/>
</dbReference>
<keyword evidence="6 10" id="KW-1133">Transmembrane helix</keyword>
<protein>
    <recommendedName>
        <fullName evidence="10">Protein ARV</fullName>
    </recommendedName>
</protein>
<dbReference type="AlphaFoldDB" id="A0ABD1F311"/>
<evidence type="ECO:0000256" key="7">
    <source>
        <dbReference type="ARBA" id="ARBA00023055"/>
    </source>
</evidence>
<evidence type="ECO:0000256" key="5">
    <source>
        <dbReference type="ARBA" id="ARBA00022824"/>
    </source>
</evidence>
<feature type="transmembrane region" description="Helical" evidence="10">
    <location>
        <begin position="125"/>
        <end position="150"/>
    </location>
</feature>
<keyword evidence="9 10" id="KW-0472">Membrane</keyword>
<reference evidence="11 12" key="1">
    <citation type="submission" date="2024-05" db="EMBL/GenBank/DDBJ databases">
        <title>Genetic variation in Jamaican populations of the coffee berry borer (Hypothenemus hampei).</title>
        <authorList>
            <person name="Errbii M."/>
            <person name="Myrie A."/>
        </authorList>
    </citation>
    <scope>NUCLEOTIDE SEQUENCE [LARGE SCALE GENOMIC DNA]</scope>
    <source>
        <strain evidence="11">JA-Hopewell-2020-01-JO</strain>
        <tissue evidence="11">Whole body</tissue>
    </source>
</reference>
<comment type="function">
    <text evidence="10">Mediator of sterol homeostasis involved in sterol uptake, trafficking and distribution into membranes.</text>
</comment>
<evidence type="ECO:0000256" key="8">
    <source>
        <dbReference type="ARBA" id="ARBA00023098"/>
    </source>
</evidence>
<accession>A0ABD1F311</accession>
<evidence type="ECO:0000256" key="6">
    <source>
        <dbReference type="ARBA" id="ARBA00022989"/>
    </source>
</evidence>
<evidence type="ECO:0000256" key="10">
    <source>
        <dbReference type="RuleBase" id="RU368065"/>
    </source>
</evidence>
<keyword evidence="5 10" id="KW-0256">Endoplasmic reticulum</keyword>
<comment type="caution">
    <text evidence="11">The sequence shown here is derived from an EMBL/GenBank/DDBJ whole genome shotgun (WGS) entry which is preliminary data.</text>
</comment>
<dbReference type="PANTHER" id="PTHR14467">
    <property type="entry name" value="ARV1"/>
    <property type="match status" value="1"/>
</dbReference>
<dbReference type="GO" id="GO:0032366">
    <property type="term" value="P:intracellular sterol transport"/>
    <property type="evidence" value="ECO:0007669"/>
    <property type="project" value="UniProtKB-UniRule"/>
</dbReference>
<evidence type="ECO:0000256" key="1">
    <source>
        <dbReference type="ARBA" id="ARBA00004477"/>
    </source>
</evidence>
<evidence type="ECO:0000256" key="9">
    <source>
        <dbReference type="ARBA" id="ARBA00023136"/>
    </source>
</evidence>
<sequence>MIHKDIDYHCTNCGMKVKSLYKKYSETVLKLTQCECCNEVADKYVEYDVVIIIIDLILLKTKAYRHILLNTKFQNFWKLSLLLILLESYCNWSVVTRYCHYNCNKINKTEPSLNDFDMNIEDLRFYIVFLNIAIGYGSSILLTDFLTTIFKMYIANGNITTSFMLILKTITLASNGVFLQLPSVIWDISLYNYHLHFVTLYTCLSQLLAYRAITGSPKSWCLLVIFSSNLLKTSVNTYLNTLFKYYFFL</sequence>
<proteinExistence type="inferred from homology"/>
<keyword evidence="4 10" id="KW-0812">Transmembrane</keyword>
<dbReference type="PANTHER" id="PTHR14467:SF0">
    <property type="entry name" value="PROTEIN ARV1"/>
    <property type="match status" value="1"/>
</dbReference>
<feature type="transmembrane region" description="Helical" evidence="10">
    <location>
        <begin position="162"/>
        <end position="181"/>
    </location>
</feature>
<gene>
    <name evidence="11" type="ORF">ABEB36_004344</name>
</gene>
<keyword evidence="8 10" id="KW-0443">Lipid metabolism</keyword>
<dbReference type="GO" id="GO:0005789">
    <property type="term" value="C:endoplasmic reticulum membrane"/>
    <property type="evidence" value="ECO:0007669"/>
    <property type="project" value="UniProtKB-SubCell"/>
</dbReference>
<dbReference type="InterPro" id="IPR007290">
    <property type="entry name" value="Arv1"/>
</dbReference>
<evidence type="ECO:0000256" key="3">
    <source>
        <dbReference type="ARBA" id="ARBA00022448"/>
    </source>
</evidence>